<evidence type="ECO:0000259" key="3">
    <source>
        <dbReference type="Pfam" id="PF24864"/>
    </source>
</evidence>
<gene>
    <name evidence="4" type="ORF">BJX66DRAFT_342098</name>
</gene>
<evidence type="ECO:0000256" key="2">
    <source>
        <dbReference type="SAM" id="Phobius"/>
    </source>
</evidence>
<name>A0ABR4FTD4_9EURO</name>
<protein>
    <recommendedName>
        <fullName evidence="3">DUF7730 domain-containing protein</fullName>
    </recommendedName>
</protein>
<feature type="region of interest" description="Disordered" evidence="1">
    <location>
        <begin position="58"/>
        <end position="78"/>
    </location>
</feature>
<comment type="caution">
    <text evidence="4">The sequence shown here is derived from an EMBL/GenBank/DDBJ whole genome shotgun (WGS) entry which is preliminary data.</text>
</comment>
<dbReference type="PANTHER" id="PTHR38790">
    <property type="entry name" value="2EXR DOMAIN-CONTAINING PROTEIN-RELATED"/>
    <property type="match status" value="1"/>
</dbReference>
<keyword evidence="2" id="KW-1133">Transmembrane helix</keyword>
<evidence type="ECO:0000313" key="4">
    <source>
        <dbReference type="EMBL" id="KAL2786506.1"/>
    </source>
</evidence>
<organism evidence="4 5">
    <name type="scientific">Aspergillus keveii</name>
    <dbReference type="NCBI Taxonomy" id="714993"/>
    <lineage>
        <taxon>Eukaryota</taxon>
        <taxon>Fungi</taxon>
        <taxon>Dikarya</taxon>
        <taxon>Ascomycota</taxon>
        <taxon>Pezizomycotina</taxon>
        <taxon>Eurotiomycetes</taxon>
        <taxon>Eurotiomycetidae</taxon>
        <taxon>Eurotiales</taxon>
        <taxon>Aspergillaceae</taxon>
        <taxon>Aspergillus</taxon>
        <taxon>Aspergillus subgen. Nidulantes</taxon>
    </lineage>
</organism>
<evidence type="ECO:0000256" key="1">
    <source>
        <dbReference type="SAM" id="MobiDB-lite"/>
    </source>
</evidence>
<proteinExistence type="predicted"/>
<accession>A0ABR4FTD4</accession>
<dbReference type="PANTHER" id="PTHR38790:SF9">
    <property type="entry name" value="F-BOX DOMAIN-CONTAINING PROTEIN"/>
    <property type="match status" value="1"/>
</dbReference>
<sequence length="288" mass="33390">MGFEKRHQRVIVCIALLISPILPCLFVYKKIRQRDRRRKPQAQHSYVIYVPAPEIPRPRPLTTPLGNEQGKGGEVGDPERSAILRRTRTRAQSAFFRKLPLEIREMIYAEVLASESALFPKRDRAPDEIERIFKQHLKRPKGTIMGLLTSCRRMYAESISIFYTQNVFRFRDPGALNFVPTWIIPNRLQSIRHVWIDISSACLVKHPCWDRACEVVGLMGGLRKFVVTFQPRVARTDMTEYLYPMVQVTVPMIIIFAGENVCFHGGRRGREWFESLPFHVIRTDPQGS</sequence>
<feature type="domain" description="DUF7730" evidence="3">
    <location>
        <begin position="132"/>
        <end position="227"/>
    </location>
</feature>
<dbReference type="Proteomes" id="UP001610563">
    <property type="component" value="Unassembled WGS sequence"/>
</dbReference>
<evidence type="ECO:0000313" key="5">
    <source>
        <dbReference type="Proteomes" id="UP001610563"/>
    </source>
</evidence>
<reference evidence="4 5" key="1">
    <citation type="submission" date="2024-07" db="EMBL/GenBank/DDBJ databases">
        <title>Section-level genome sequencing and comparative genomics of Aspergillus sections Usti and Cavernicolus.</title>
        <authorList>
            <consortium name="Lawrence Berkeley National Laboratory"/>
            <person name="Nybo J.L."/>
            <person name="Vesth T.C."/>
            <person name="Theobald S."/>
            <person name="Frisvad J.C."/>
            <person name="Larsen T.O."/>
            <person name="Kjaerboelling I."/>
            <person name="Rothschild-Mancinelli K."/>
            <person name="Lyhne E.K."/>
            <person name="Kogle M.E."/>
            <person name="Barry K."/>
            <person name="Clum A."/>
            <person name="Na H."/>
            <person name="Ledsgaard L."/>
            <person name="Lin J."/>
            <person name="Lipzen A."/>
            <person name="Kuo A."/>
            <person name="Riley R."/>
            <person name="Mondo S."/>
            <person name="Labutti K."/>
            <person name="Haridas S."/>
            <person name="Pangalinan J."/>
            <person name="Salamov A.A."/>
            <person name="Simmons B.A."/>
            <person name="Magnuson J.K."/>
            <person name="Chen J."/>
            <person name="Drula E."/>
            <person name="Henrissat B."/>
            <person name="Wiebenga A."/>
            <person name="Lubbers R.J."/>
            <person name="Gomes A.C."/>
            <person name="Makela M.R."/>
            <person name="Stajich J."/>
            <person name="Grigoriev I.V."/>
            <person name="Mortensen U.H."/>
            <person name="De Vries R.P."/>
            <person name="Baker S.E."/>
            <person name="Andersen M.R."/>
        </authorList>
    </citation>
    <scope>NUCLEOTIDE SEQUENCE [LARGE SCALE GENOMIC DNA]</scope>
    <source>
        <strain evidence="4 5">CBS 209.92</strain>
    </source>
</reference>
<dbReference type="EMBL" id="JBFTWV010000116">
    <property type="protein sequence ID" value="KAL2786506.1"/>
    <property type="molecule type" value="Genomic_DNA"/>
</dbReference>
<feature type="transmembrane region" description="Helical" evidence="2">
    <location>
        <begin position="6"/>
        <end position="28"/>
    </location>
</feature>
<dbReference type="Pfam" id="PF24864">
    <property type="entry name" value="DUF7730"/>
    <property type="match status" value="1"/>
</dbReference>
<keyword evidence="2" id="KW-0812">Transmembrane</keyword>
<dbReference type="InterPro" id="IPR056632">
    <property type="entry name" value="DUF7730"/>
</dbReference>
<keyword evidence="5" id="KW-1185">Reference proteome</keyword>
<keyword evidence="2" id="KW-0472">Membrane</keyword>